<evidence type="ECO:0008006" key="11">
    <source>
        <dbReference type="Google" id="ProtNLM"/>
    </source>
</evidence>
<keyword evidence="7" id="KW-0813">Transport</keyword>
<comment type="similarity">
    <text evidence="2 7">Belongs to the ExbD/TolR family.</text>
</comment>
<dbReference type="GO" id="GO:0022857">
    <property type="term" value="F:transmembrane transporter activity"/>
    <property type="evidence" value="ECO:0007669"/>
    <property type="project" value="InterPro"/>
</dbReference>
<evidence type="ECO:0000256" key="6">
    <source>
        <dbReference type="ARBA" id="ARBA00023136"/>
    </source>
</evidence>
<evidence type="ECO:0000256" key="4">
    <source>
        <dbReference type="ARBA" id="ARBA00022692"/>
    </source>
</evidence>
<organism evidence="9 10">
    <name type="scientific">Candidatus Viadribacter manganicus</name>
    <dbReference type="NCBI Taxonomy" id="1759059"/>
    <lineage>
        <taxon>Bacteria</taxon>
        <taxon>Pseudomonadati</taxon>
        <taxon>Pseudomonadota</taxon>
        <taxon>Alphaproteobacteria</taxon>
        <taxon>Hyphomonadales</taxon>
        <taxon>Hyphomonadaceae</taxon>
        <taxon>Candidatus Viadribacter</taxon>
    </lineage>
</organism>
<evidence type="ECO:0000256" key="2">
    <source>
        <dbReference type="ARBA" id="ARBA00005811"/>
    </source>
</evidence>
<keyword evidence="6 8" id="KW-0472">Membrane</keyword>
<evidence type="ECO:0000256" key="1">
    <source>
        <dbReference type="ARBA" id="ARBA00004162"/>
    </source>
</evidence>
<protein>
    <recommendedName>
        <fullName evidence="11">Biopolymer transporter ExbD</fullName>
    </recommendedName>
</protein>
<dbReference type="PANTHER" id="PTHR30558">
    <property type="entry name" value="EXBD MEMBRANE COMPONENT OF PMF-DRIVEN MACROMOLECULE IMPORT SYSTEM"/>
    <property type="match status" value="1"/>
</dbReference>
<dbReference type="InParanoid" id="A0A1B1AEE9"/>
<keyword evidence="10" id="KW-1185">Reference proteome</keyword>
<dbReference type="Proteomes" id="UP000092498">
    <property type="component" value="Chromosome"/>
</dbReference>
<dbReference type="RefSeq" id="WP_066767587.1">
    <property type="nucleotide sequence ID" value="NZ_CP013244.1"/>
</dbReference>
<dbReference type="GO" id="GO:0005886">
    <property type="term" value="C:plasma membrane"/>
    <property type="evidence" value="ECO:0007669"/>
    <property type="project" value="UniProtKB-SubCell"/>
</dbReference>
<dbReference type="STRING" id="1759059.ATE48_02785"/>
<evidence type="ECO:0000313" key="10">
    <source>
        <dbReference type="Proteomes" id="UP000092498"/>
    </source>
</evidence>
<feature type="transmembrane region" description="Helical" evidence="8">
    <location>
        <begin position="18"/>
        <end position="38"/>
    </location>
</feature>
<dbReference type="InterPro" id="IPR003400">
    <property type="entry name" value="ExbD"/>
</dbReference>
<evidence type="ECO:0000256" key="8">
    <source>
        <dbReference type="SAM" id="Phobius"/>
    </source>
</evidence>
<dbReference type="KEGG" id="cbot:ATE48_02785"/>
<keyword evidence="7" id="KW-0653">Protein transport</keyword>
<evidence type="ECO:0000256" key="5">
    <source>
        <dbReference type="ARBA" id="ARBA00022989"/>
    </source>
</evidence>
<dbReference type="GO" id="GO:0015031">
    <property type="term" value="P:protein transport"/>
    <property type="evidence" value="ECO:0007669"/>
    <property type="project" value="UniProtKB-KW"/>
</dbReference>
<comment type="subcellular location">
    <subcellularLocation>
        <location evidence="1">Cell membrane</location>
        <topology evidence="1">Single-pass membrane protein</topology>
    </subcellularLocation>
    <subcellularLocation>
        <location evidence="7">Cell membrane</location>
        <topology evidence="7">Single-pass type II membrane protein</topology>
    </subcellularLocation>
</comment>
<evidence type="ECO:0000256" key="3">
    <source>
        <dbReference type="ARBA" id="ARBA00022475"/>
    </source>
</evidence>
<dbReference type="PANTHER" id="PTHR30558:SF7">
    <property type="entry name" value="TOL-PAL SYSTEM PROTEIN TOLR"/>
    <property type="match status" value="1"/>
</dbReference>
<dbReference type="AlphaFoldDB" id="A0A1B1AEE9"/>
<dbReference type="Gene3D" id="3.30.420.270">
    <property type="match status" value="1"/>
</dbReference>
<dbReference type="Pfam" id="PF02472">
    <property type="entry name" value="ExbD"/>
    <property type="match status" value="1"/>
</dbReference>
<name>A0A1B1AEE9_9PROT</name>
<accession>A0A1B1AEE9</accession>
<sequence>MGAKVGGSKDGPVSEPNVIPFIDILLVLLIIFMVTAPIPTVDIRVDLPPPNPVPIRLQGLNPTVVGIRETPAGLALYVDEETVQLSQLGDATLSHAIRNNPALETQQIYAEARIFVRADQSTAYGNVVDVMSRLQEEGFVKVGIFAELASEG</sequence>
<gene>
    <name evidence="9" type="ORF">ATE48_02785</name>
</gene>
<dbReference type="EMBL" id="CP013244">
    <property type="protein sequence ID" value="ANP44925.1"/>
    <property type="molecule type" value="Genomic_DNA"/>
</dbReference>
<keyword evidence="4 7" id="KW-0812">Transmembrane</keyword>
<evidence type="ECO:0000313" key="9">
    <source>
        <dbReference type="EMBL" id="ANP44925.1"/>
    </source>
</evidence>
<keyword evidence="3" id="KW-1003">Cell membrane</keyword>
<dbReference type="OrthoDB" id="9798629at2"/>
<evidence type="ECO:0000256" key="7">
    <source>
        <dbReference type="RuleBase" id="RU003879"/>
    </source>
</evidence>
<reference evidence="9 10" key="1">
    <citation type="submission" date="2015-11" db="EMBL/GenBank/DDBJ databases">
        <title>Whole-Genome Sequence of Candidatus Oderbacter manganicum from the National Park Lower Oder Valley, Germany.</title>
        <authorList>
            <person name="Braun B."/>
            <person name="Liere K."/>
            <person name="Szewzyk U."/>
        </authorList>
    </citation>
    <scope>NUCLEOTIDE SEQUENCE [LARGE SCALE GENOMIC DNA]</scope>
    <source>
        <strain evidence="9 10">OTSz_A_272</strain>
    </source>
</reference>
<proteinExistence type="inferred from homology"/>
<keyword evidence="5 8" id="KW-1133">Transmembrane helix</keyword>